<gene>
    <name evidence="1" type="ORF">ZOSMA_158G00020</name>
</gene>
<sequence length="79" mass="8494">MDLIPVYHHPRAEHCIPDADQSKSMDLILSPPLHADFMLLNSIKLFGHKIGHVMGSSSVCSGSTSAIEQSSLATSSPSY</sequence>
<evidence type="ECO:0000313" key="2">
    <source>
        <dbReference type="Proteomes" id="UP000036987"/>
    </source>
</evidence>
<organism evidence="1 2">
    <name type="scientific">Zostera marina</name>
    <name type="common">Eelgrass</name>
    <dbReference type="NCBI Taxonomy" id="29655"/>
    <lineage>
        <taxon>Eukaryota</taxon>
        <taxon>Viridiplantae</taxon>
        <taxon>Streptophyta</taxon>
        <taxon>Embryophyta</taxon>
        <taxon>Tracheophyta</taxon>
        <taxon>Spermatophyta</taxon>
        <taxon>Magnoliopsida</taxon>
        <taxon>Liliopsida</taxon>
        <taxon>Zosteraceae</taxon>
        <taxon>Zostera</taxon>
    </lineage>
</organism>
<dbReference type="AlphaFoldDB" id="A0A0K9PV27"/>
<comment type="caution">
    <text evidence="1">The sequence shown here is derived from an EMBL/GenBank/DDBJ whole genome shotgun (WGS) entry which is preliminary data.</text>
</comment>
<name>A0A0K9PV27_ZOSMR</name>
<dbReference type="Proteomes" id="UP000036987">
    <property type="component" value="Unassembled WGS sequence"/>
</dbReference>
<evidence type="ECO:0000313" key="1">
    <source>
        <dbReference type="EMBL" id="KMZ72893.1"/>
    </source>
</evidence>
<reference evidence="2" key="1">
    <citation type="journal article" date="2016" name="Nature">
        <title>The genome of the seagrass Zostera marina reveals angiosperm adaptation to the sea.</title>
        <authorList>
            <person name="Olsen J.L."/>
            <person name="Rouze P."/>
            <person name="Verhelst B."/>
            <person name="Lin Y.-C."/>
            <person name="Bayer T."/>
            <person name="Collen J."/>
            <person name="Dattolo E."/>
            <person name="De Paoli E."/>
            <person name="Dittami S."/>
            <person name="Maumus F."/>
            <person name="Michel G."/>
            <person name="Kersting A."/>
            <person name="Lauritano C."/>
            <person name="Lohaus R."/>
            <person name="Toepel M."/>
            <person name="Tonon T."/>
            <person name="Vanneste K."/>
            <person name="Amirebrahimi M."/>
            <person name="Brakel J."/>
            <person name="Bostroem C."/>
            <person name="Chovatia M."/>
            <person name="Grimwood J."/>
            <person name="Jenkins J.W."/>
            <person name="Jueterbock A."/>
            <person name="Mraz A."/>
            <person name="Stam W.T."/>
            <person name="Tice H."/>
            <person name="Bornberg-Bauer E."/>
            <person name="Green P.J."/>
            <person name="Pearson G.A."/>
            <person name="Procaccini G."/>
            <person name="Duarte C.M."/>
            <person name="Schmutz J."/>
            <person name="Reusch T.B.H."/>
            <person name="Van de Peer Y."/>
        </authorList>
    </citation>
    <scope>NUCLEOTIDE SEQUENCE [LARGE SCALE GENOMIC DNA]</scope>
    <source>
        <strain evidence="2">cv. Finnish</strain>
    </source>
</reference>
<dbReference type="EMBL" id="LFYR01000614">
    <property type="protein sequence ID" value="KMZ72893.1"/>
    <property type="molecule type" value="Genomic_DNA"/>
</dbReference>
<accession>A0A0K9PV27</accession>
<protein>
    <submittedName>
        <fullName evidence="1">Uncharacterized protein</fullName>
    </submittedName>
</protein>
<keyword evidence="2" id="KW-1185">Reference proteome</keyword>
<proteinExistence type="predicted"/>